<organism evidence="6">
    <name type="scientific">Rodentolepis nana</name>
    <name type="common">Dwarf tapeworm</name>
    <name type="synonym">Hymenolepis nana</name>
    <dbReference type="NCBI Taxonomy" id="102285"/>
    <lineage>
        <taxon>Eukaryota</taxon>
        <taxon>Metazoa</taxon>
        <taxon>Spiralia</taxon>
        <taxon>Lophotrochozoa</taxon>
        <taxon>Platyhelminthes</taxon>
        <taxon>Cestoda</taxon>
        <taxon>Eucestoda</taxon>
        <taxon>Cyclophyllidea</taxon>
        <taxon>Hymenolepididae</taxon>
        <taxon>Rodentolepis</taxon>
    </lineage>
</organism>
<dbReference type="PANTHER" id="PTHR12993:SF11">
    <property type="entry name" value="N-ACETYLGLUCOSAMINYL-PHOSPHATIDYLINOSITOL DE-N-ACETYLASE"/>
    <property type="match status" value="1"/>
</dbReference>
<evidence type="ECO:0000313" key="6">
    <source>
        <dbReference type="WBParaSite" id="HNAJ_0000766501-mRNA-1"/>
    </source>
</evidence>
<name>A0A0R3TKG8_RODNA</name>
<keyword evidence="5" id="KW-1185">Reference proteome</keyword>
<feature type="transmembrane region" description="Helical" evidence="3">
    <location>
        <begin position="171"/>
        <end position="190"/>
    </location>
</feature>
<dbReference type="GO" id="GO:0006506">
    <property type="term" value="P:GPI anchor biosynthetic process"/>
    <property type="evidence" value="ECO:0007669"/>
    <property type="project" value="UniProtKB-UniPathway"/>
</dbReference>
<dbReference type="STRING" id="102285.A0A0R3TKG8"/>
<reference evidence="6" key="1">
    <citation type="submission" date="2017-02" db="UniProtKB">
        <authorList>
            <consortium name="WormBaseParasite"/>
        </authorList>
    </citation>
    <scope>IDENTIFICATION</scope>
</reference>
<sequence>MFFSPALLSLFQKGIPVDLLCLSSGNFYGDGHKRCQELKKSAALLGIRHLKIAIDNKLPDHPREVWPTDLIQKHILQAVEKWHSKTLLSFDSYGVSGHSNHCQLFRALAEFVPRPDVKIYLLKSYNVVIKYFTPLAILLAIFSSNALIFTVPFTSTFIPHKAMLQHRSQLLWFRYLYIIFSSYMYTNLFIPLKRHVK</sequence>
<dbReference type="GO" id="GO:0000225">
    <property type="term" value="F:N-acetylglucosaminylphosphatidylinositol deacetylase activity"/>
    <property type="evidence" value="ECO:0007669"/>
    <property type="project" value="UniProtKB-EC"/>
</dbReference>
<accession>A0A0R3TKG8</accession>
<dbReference type="InterPro" id="IPR024078">
    <property type="entry name" value="LmbE-like_dom_sf"/>
</dbReference>
<evidence type="ECO:0000313" key="5">
    <source>
        <dbReference type="Proteomes" id="UP000278807"/>
    </source>
</evidence>
<dbReference type="Gene3D" id="3.40.50.10320">
    <property type="entry name" value="LmbE-like"/>
    <property type="match status" value="1"/>
</dbReference>
<proteinExistence type="inferred from homology"/>
<dbReference type="GO" id="GO:0005783">
    <property type="term" value="C:endoplasmic reticulum"/>
    <property type="evidence" value="ECO:0007669"/>
    <property type="project" value="TreeGrafter"/>
</dbReference>
<dbReference type="InterPro" id="IPR003737">
    <property type="entry name" value="GlcNAc_PI_deacetylase-related"/>
</dbReference>
<dbReference type="WBParaSite" id="HNAJ_0000766501-mRNA-1">
    <property type="protein sequence ID" value="HNAJ_0000766501-mRNA-1"/>
    <property type="gene ID" value="HNAJ_0000766501"/>
</dbReference>
<keyword evidence="3" id="KW-0472">Membrane</keyword>
<feature type="transmembrane region" description="Helical" evidence="3">
    <location>
        <begin position="128"/>
        <end position="151"/>
    </location>
</feature>
<dbReference type="GO" id="GO:0016020">
    <property type="term" value="C:membrane"/>
    <property type="evidence" value="ECO:0007669"/>
    <property type="project" value="GOC"/>
</dbReference>
<reference evidence="4 5" key="2">
    <citation type="submission" date="2018-11" db="EMBL/GenBank/DDBJ databases">
        <authorList>
            <consortium name="Pathogen Informatics"/>
        </authorList>
    </citation>
    <scope>NUCLEOTIDE SEQUENCE [LARGE SCALE GENOMIC DNA]</scope>
</reference>
<keyword evidence="3" id="KW-0812">Transmembrane</keyword>
<dbReference type="SUPFAM" id="SSF102588">
    <property type="entry name" value="LmbE-like"/>
    <property type="match status" value="1"/>
</dbReference>
<dbReference type="UniPathway" id="UPA00196"/>
<dbReference type="OrthoDB" id="440160at2759"/>
<keyword evidence="3" id="KW-1133">Transmembrane helix</keyword>
<comment type="similarity">
    <text evidence="1">Belongs to the PIGL family.</text>
</comment>
<dbReference type="AlphaFoldDB" id="A0A0R3TKG8"/>
<dbReference type="EC" id="3.5.1.89" evidence="2"/>
<dbReference type="Pfam" id="PF02585">
    <property type="entry name" value="PIG-L"/>
    <property type="match status" value="1"/>
</dbReference>
<evidence type="ECO:0000256" key="1">
    <source>
        <dbReference type="ARBA" id="ARBA00006066"/>
    </source>
</evidence>
<evidence type="ECO:0000313" key="4">
    <source>
        <dbReference type="EMBL" id="VDO03521.1"/>
    </source>
</evidence>
<evidence type="ECO:0000256" key="3">
    <source>
        <dbReference type="SAM" id="Phobius"/>
    </source>
</evidence>
<dbReference type="EMBL" id="UZAE01012099">
    <property type="protein sequence ID" value="VDO03521.1"/>
    <property type="molecule type" value="Genomic_DNA"/>
</dbReference>
<dbReference type="PANTHER" id="PTHR12993">
    <property type="entry name" value="N-ACETYLGLUCOSAMINYL-PHOSPHATIDYLINOSITOL DE-N-ACETYLASE-RELATED"/>
    <property type="match status" value="1"/>
</dbReference>
<protein>
    <recommendedName>
        <fullName evidence="2">N-acetylglucosaminylphosphatidylinositol deacetylase</fullName>
        <ecNumber evidence="2">3.5.1.89</ecNumber>
    </recommendedName>
</protein>
<evidence type="ECO:0000256" key="2">
    <source>
        <dbReference type="ARBA" id="ARBA00012176"/>
    </source>
</evidence>
<gene>
    <name evidence="4" type="ORF">HNAJ_LOCUS7661</name>
</gene>
<dbReference type="Proteomes" id="UP000278807">
    <property type="component" value="Unassembled WGS sequence"/>
</dbReference>